<evidence type="ECO:0000313" key="2">
    <source>
        <dbReference type="Proteomes" id="UP000250235"/>
    </source>
</evidence>
<evidence type="ECO:0000313" key="1">
    <source>
        <dbReference type="EMBL" id="KZV16839.1"/>
    </source>
</evidence>
<dbReference type="EMBL" id="KV018536">
    <property type="protein sequence ID" value="KZV16839.1"/>
    <property type="molecule type" value="Genomic_DNA"/>
</dbReference>
<protein>
    <submittedName>
        <fullName evidence="1">Uncharacterized protein</fullName>
    </submittedName>
</protein>
<keyword evidence="2" id="KW-1185">Reference proteome</keyword>
<reference evidence="1 2" key="1">
    <citation type="journal article" date="2015" name="Proc. Natl. Acad. Sci. U.S.A.">
        <title>The resurrection genome of Boea hygrometrica: A blueprint for survival of dehydration.</title>
        <authorList>
            <person name="Xiao L."/>
            <person name="Yang G."/>
            <person name="Zhang L."/>
            <person name="Yang X."/>
            <person name="Zhao S."/>
            <person name="Ji Z."/>
            <person name="Zhou Q."/>
            <person name="Hu M."/>
            <person name="Wang Y."/>
            <person name="Chen M."/>
            <person name="Xu Y."/>
            <person name="Jin H."/>
            <person name="Xiao X."/>
            <person name="Hu G."/>
            <person name="Bao F."/>
            <person name="Hu Y."/>
            <person name="Wan P."/>
            <person name="Li L."/>
            <person name="Deng X."/>
            <person name="Kuang T."/>
            <person name="Xiang C."/>
            <person name="Zhu J.K."/>
            <person name="Oliver M.J."/>
            <person name="He Y."/>
        </authorList>
    </citation>
    <scope>NUCLEOTIDE SEQUENCE [LARGE SCALE GENOMIC DNA]</scope>
    <source>
        <strain evidence="2">cv. XS01</strain>
    </source>
</reference>
<name>A0A2Z7A5U3_9LAMI</name>
<dbReference type="Proteomes" id="UP000250235">
    <property type="component" value="Unassembled WGS sequence"/>
</dbReference>
<proteinExistence type="predicted"/>
<gene>
    <name evidence="1" type="ORF">F511_38093</name>
</gene>
<accession>A0A2Z7A5U3</accession>
<organism evidence="1 2">
    <name type="scientific">Dorcoceras hygrometricum</name>
    <dbReference type="NCBI Taxonomy" id="472368"/>
    <lineage>
        <taxon>Eukaryota</taxon>
        <taxon>Viridiplantae</taxon>
        <taxon>Streptophyta</taxon>
        <taxon>Embryophyta</taxon>
        <taxon>Tracheophyta</taxon>
        <taxon>Spermatophyta</taxon>
        <taxon>Magnoliopsida</taxon>
        <taxon>eudicotyledons</taxon>
        <taxon>Gunneridae</taxon>
        <taxon>Pentapetalae</taxon>
        <taxon>asterids</taxon>
        <taxon>lamiids</taxon>
        <taxon>Lamiales</taxon>
        <taxon>Gesneriaceae</taxon>
        <taxon>Didymocarpoideae</taxon>
        <taxon>Trichosporeae</taxon>
        <taxon>Loxocarpinae</taxon>
        <taxon>Dorcoceras</taxon>
    </lineage>
</organism>
<dbReference type="AlphaFoldDB" id="A0A2Z7A5U3"/>
<sequence length="60" mass="7203">MAEKIRRQETWKTNSLRYFLLFSRFRLPFGIVTNRVKLVSIGIWENTNCGEINRREDDLA</sequence>